<proteinExistence type="predicted"/>
<name>A0A1P8UEZ7_9GAMM</name>
<dbReference type="Proteomes" id="UP000243807">
    <property type="component" value="Chromosome"/>
</dbReference>
<keyword evidence="1" id="KW-1133">Transmembrane helix</keyword>
<keyword evidence="1" id="KW-0812">Transmembrane</keyword>
<dbReference type="EMBL" id="CP019434">
    <property type="protein sequence ID" value="APZ42358.1"/>
    <property type="molecule type" value="Genomic_DNA"/>
</dbReference>
<feature type="transmembrane region" description="Helical" evidence="1">
    <location>
        <begin position="41"/>
        <end position="71"/>
    </location>
</feature>
<keyword evidence="4" id="KW-1185">Reference proteome</keyword>
<reference evidence="3 4" key="1">
    <citation type="submission" date="2017-01" db="EMBL/GenBank/DDBJ databases">
        <title>Draft sequence of Acidihalobacter ferrooxidans strain DSM 14175 (strain V8).</title>
        <authorList>
            <person name="Khaleque H.N."/>
            <person name="Ramsay J.P."/>
            <person name="Murphy R.J.T."/>
            <person name="Kaksonen A.H."/>
            <person name="Boxall N.J."/>
            <person name="Watkin E.L.J."/>
        </authorList>
    </citation>
    <scope>NUCLEOTIDE SEQUENCE [LARGE SCALE GENOMIC DNA]</scope>
    <source>
        <strain evidence="3 4">V8</strain>
    </source>
</reference>
<dbReference type="PANTHER" id="PTHR35102">
    <property type="entry name" value="E3 UBIQUITIN-PROTEIN LIGASE"/>
    <property type="match status" value="1"/>
</dbReference>
<evidence type="ECO:0000259" key="2">
    <source>
        <dbReference type="Pfam" id="PF09835"/>
    </source>
</evidence>
<dbReference type="Pfam" id="PF09835">
    <property type="entry name" value="DUF2062"/>
    <property type="match status" value="1"/>
</dbReference>
<sequence length="180" mass="19596">MTCPPPAPPETPPSPREGFWRRRVGSVIVAQLSQGVTPDRIAFTLALAVALATFPILGSTTLLCAAAGFALRLNQPIIQLANWLFYPLQLLLLIPFYRMGEWIFGTPHLALSIPQMVERFNAGPLRFIADFGVIALGGIGAWCLTAPVVVAVLYVMLRPVLRAVAVRVSRARESAATQRH</sequence>
<feature type="domain" description="DUF2062" evidence="2">
    <location>
        <begin position="22"/>
        <end position="166"/>
    </location>
</feature>
<dbReference type="PANTHER" id="PTHR35102:SF1">
    <property type="entry name" value="E3 UBIQUITIN-PROTEIN LIGASE"/>
    <property type="match status" value="1"/>
</dbReference>
<gene>
    <name evidence="3" type="ORF">BW247_04015</name>
</gene>
<accession>A0A1P8UEZ7</accession>
<evidence type="ECO:0000313" key="4">
    <source>
        <dbReference type="Proteomes" id="UP000243807"/>
    </source>
</evidence>
<feature type="transmembrane region" description="Helical" evidence="1">
    <location>
        <begin position="83"/>
        <end position="100"/>
    </location>
</feature>
<dbReference type="RefSeq" id="WP_076835913.1">
    <property type="nucleotide sequence ID" value="NZ_CP019434.1"/>
</dbReference>
<dbReference type="AlphaFoldDB" id="A0A1P8UEZ7"/>
<protein>
    <recommendedName>
        <fullName evidence="2">DUF2062 domain-containing protein</fullName>
    </recommendedName>
</protein>
<feature type="transmembrane region" description="Helical" evidence="1">
    <location>
        <begin position="131"/>
        <end position="157"/>
    </location>
</feature>
<dbReference type="KEGG" id="afy:BW247_04015"/>
<organism evidence="3 4">
    <name type="scientific">Acidihalobacter ferrooxydans</name>
    <dbReference type="NCBI Taxonomy" id="1765967"/>
    <lineage>
        <taxon>Bacteria</taxon>
        <taxon>Pseudomonadati</taxon>
        <taxon>Pseudomonadota</taxon>
        <taxon>Gammaproteobacteria</taxon>
        <taxon>Chromatiales</taxon>
        <taxon>Ectothiorhodospiraceae</taxon>
        <taxon>Acidihalobacter</taxon>
    </lineage>
</organism>
<dbReference type="OrthoDB" id="338645at2"/>
<evidence type="ECO:0000256" key="1">
    <source>
        <dbReference type="SAM" id="Phobius"/>
    </source>
</evidence>
<dbReference type="InterPro" id="IPR018639">
    <property type="entry name" value="DUF2062"/>
</dbReference>
<evidence type="ECO:0000313" key="3">
    <source>
        <dbReference type="EMBL" id="APZ42358.1"/>
    </source>
</evidence>
<keyword evidence="1" id="KW-0472">Membrane</keyword>